<organism evidence="4 5">
    <name type="scientific">Amanita muscaria (strain Koide BX008)</name>
    <dbReference type="NCBI Taxonomy" id="946122"/>
    <lineage>
        <taxon>Eukaryota</taxon>
        <taxon>Fungi</taxon>
        <taxon>Dikarya</taxon>
        <taxon>Basidiomycota</taxon>
        <taxon>Agaricomycotina</taxon>
        <taxon>Agaricomycetes</taxon>
        <taxon>Agaricomycetidae</taxon>
        <taxon>Agaricales</taxon>
        <taxon>Pluteineae</taxon>
        <taxon>Amanitaceae</taxon>
        <taxon>Amanita</taxon>
    </lineage>
</organism>
<dbReference type="Pfam" id="PF20209">
    <property type="entry name" value="DUF6570"/>
    <property type="match status" value="1"/>
</dbReference>
<evidence type="ECO:0000313" key="5">
    <source>
        <dbReference type="Proteomes" id="UP000054549"/>
    </source>
</evidence>
<dbReference type="AlphaFoldDB" id="A0A0C2SR61"/>
<feature type="region of interest" description="Disordered" evidence="1">
    <location>
        <begin position="66"/>
        <end position="91"/>
    </location>
</feature>
<evidence type="ECO:0000259" key="3">
    <source>
        <dbReference type="Pfam" id="PF20209"/>
    </source>
</evidence>
<evidence type="ECO:0000256" key="1">
    <source>
        <dbReference type="SAM" id="MobiDB-lite"/>
    </source>
</evidence>
<protein>
    <submittedName>
        <fullName evidence="4">Uncharacterized protein</fullName>
    </submittedName>
</protein>
<dbReference type="InterPro" id="IPR046700">
    <property type="entry name" value="DUF6570"/>
</dbReference>
<accession>A0A0C2SR61</accession>
<dbReference type="HOGENOM" id="CLU_001248_6_1_1"/>
<keyword evidence="5" id="KW-1185">Reference proteome</keyword>
<evidence type="ECO:0000313" key="4">
    <source>
        <dbReference type="EMBL" id="KIL56469.1"/>
    </source>
</evidence>
<gene>
    <name evidence="4" type="ORF">M378DRAFT_188562</name>
</gene>
<sequence>MASLDAESLSILTVQELRRLIRGSLTVSRSVLSRRAPLVDYIVQNADPNLRTAICQAIQEKTRQRDIQSVSSKRKRTSVQQTRRTARKLEAESGGIHDTSQFLQLPSPERLKACYNQFYEATSNASLAAAVCGVCARELYLSETRVQVLRVADIPHVTRLIPKIPHPEHDLIDGKLLEPKGVVGDPAGAETQDIHYRPEAATLQRGLRGNVSTYELDMEGAVSMIQGELMPRPVSVLPSVISITFIGRGQLCKSLLRPIFRNHNTKYYGNIKIDPERMRLLPLDDVPDEVLGIVRQSFDTSLVTQESAGYVPLETDLSTDAYDSSSAEAGGTETSELPDVIPLQFSGTVDSDMSKLTANEMMVWGLANLWNEGHEGGYRVRHGCRPVSDFGRLRPGQPEDLLTEEEPVRPNFFEKAFPCLFPYGCGGIEGDQPVTIPFREHVQWALQHHDRRFRKHETFPFITFGILQRREALGSARIQMRRHHFEREAQTMASVDLEKLERARAEEESGVPISDPTVRLLRRHVNATIGRVMASDQSRLKLRSQIWSTAMYLGPPYIWITINPSDLHDPLAQVFAGEKIDLDNFIATMGPDRDIRAQNIAADPYAAAKYFHFIIKIILDTLFQIHSSKYQVESDMGVLGQVAAYFGTVEAQGRGTLHLHLLLWLKHAPSADEMHELLKSELFRARLVAFIRANFRAYLPGLESPESVKQIPSQKDVAFNRPPKPNSPDYEELLSRFELALARSEQVHTCKIRRCLVTDKQGQLKCKRKAPFECSSEDFVTESGKWGPKRLYAYMNAWVPAILVNARCNNDGKFLTNGGDTKNITFYVTSYAAKKQGKHFNLSSILADAFAFHVNHPQPDHINDMRDRQRLLLFRLVHAINREQELSAPMVMTYLMNWGDTYRSHSYSLIYWASFVGALFKVFPELRQQSRHDDDPVSGTAHESDAL</sequence>
<name>A0A0C2SR61_AMAMK</name>
<evidence type="ECO:0000259" key="2">
    <source>
        <dbReference type="Pfam" id="PF14214"/>
    </source>
</evidence>
<dbReference type="OrthoDB" id="432234at2759"/>
<dbReference type="Proteomes" id="UP000054549">
    <property type="component" value="Unassembled WGS sequence"/>
</dbReference>
<reference evidence="4 5" key="1">
    <citation type="submission" date="2014-04" db="EMBL/GenBank/DDBJ databases">
        <title>Evolutionary Origins and Diversification of the Mycorrhizal Mutualists.</title>
        <authorList>
            <consortium name="DOE Joint Genome Institute"/>
            <consortium name="Mycorrhizal Genomics Consortium"/>
            <person name="Kohler A."/>
            <person name="Kuo A."/>
            <person name="Nagy L.G."/>
            <person name="Floudas D."/>
            <person name="Copeland A."/>
            <person name="Barry K.W."/>
            <person name="Cichocki N."/>
            <person name="Veneault-Fourrey C."/>
            <person name="LaButti K."/>
            <person name="Lindquist E.A."/>
            <person name="Lipzen A."/>
            <person name="Lundell T."/>
            <person name="Morin E."/>
            <person name="Murat C."/>
            <person name="Riley R."/>
            <person name="Ohm R."/>
            <person name="Sun H."/>
            <person name="Tunlid A."/>
            <person name="Henrissat B."/>
            <person name="Grigoriev I.V."/>
            <person name="Hibbett D.S."/>
            <person name="Martin F."/>
        </authorList>
    </citation>
    <scope>NUCLEOTIDE SEQUENCE [LARGE SCALE GENOMIC DNA]</scope>
    <source>
        <strain evidence="4 5">Koide BX008</strain>
    </source>
</reference>
<proteinExistence type="predicted"/>
<dbReference type="InterPro" id="IPR025476">
    <property type="entry name" value="Helitron_helicase-like"/>
</dbReference>
<feature type="domain" description="Helitron helicase-like" evidence="2">
    <location>
        <begin position="441"/>
        <end position="663"/>
    </location>
</feature>
<feature type="domain" description="DUF6570" evidence="3">
    <location>
        <begin position="196"/>
        <end position="277"/>
    </location>
</feature>
<dbReference type="EMBL" id="KN818420">
    <property type="protein sequence ID" value="KIL56469.1"/>
    <property type="molecule type" value="Genomic_DNA"/>
</dbReference>
<dbReference type="STRING" id="946122.A0A0C2SR61"/>
<dbReference type="Pfam" id="PF14214">
    <property type="entry name" value="Helitron_like_N"/>
    <property type="match status" value="1"/>
</dbReference>
<dbReference type="InParanoid" id="A0A0C2SR61"/>